<keyword evidence="1 2" id="KW-0175">Coiled coil</keyword>
<comment type="caution">
    <text evidence="4">The sequence shown here is derived from an EMBL/GenBank/DDBJ whole genome shotgun (WGS) entry which is preliminary data.</text>
</comment>
<feature type="region of interest" description="Disordered" evidence="3">
    <location>
        <begin position="1"/>
        <end position="23"/>
    </location>
</feature>
<evidence type="ECO:0000256" key="1">
    <source>
        <dbReference type="ARBA" id="ARBA00023054"/>
    </source>
</evidence>
<reference evidence="4 5" key="2">
    <citation type="journal article" date="2014" name="BMC Genomics">
        <title>An improved genome of the model marine alga Ostreococcus tauri unfolds by assessing Illumina de novo assemblies.</title>
        <authorList>
            <person name="Blanc-Mathieu R."/>
            <person name="Verhelst B."/>
            <person name="Derelle E."/>
            <person name="Rombauts S."/>
            <person name="Bouget F.Y."/>
            <person name="Carre I."/>
            <person name="Chateau A."/>
            <person name="Eyre-Walker A."/>
            <person name="Grimsley N."/>
            <person name="Moreau H."/>
            <person name="Piegu B."/>
            <person name="Rivals E."/>
            <person name="Schackwitz W."/>
            <person name="Van de Peer Y."/>
            <person name="Piganeau G."/>
        </authorList>
    </citation>
    <scope>NUCLEOTIDE SEQUENCE [LARGE SCALE GENOMIC DNA]</scope>
    <source>
        <strain evidence="5">OTTH 0595 / CCAP 157/2 / RCC745</strain>
    </source>
</reference>
<protein>
    <submittedName>
        <fullName evidence="4">Unnamed product</fullName>
    </submittedName>
</protein>
<dbReference type="GeneID" id="9830697"/>
<name>A0A096PAH1_OSTTA</name>
<dbReference type="RefSeq" id="XP_022841134.1">
    <property type="nucleotide sequence ID" value="XM_022982377.1"/>
</dbReference>
<dbReference type="OrthoDB" id="10262929at2759"/>
<feature type="coiled-coil region" evidence="2">
    <location>
        <begin position="362"/>
        <end position="438"/>
    </location>
</feature>
<reference evidence="5" key="1">
    <citation type="journal article" date="2006" name="Proc. Natl. Acad. Sci. U.S.A.">
        <title>Genome analysis of the smallest free-living eukaryote Ostreococcus tauri unveils many unique features.</title>
        <authorList>
            <person name="Derelle E."/>
            <person name="Ferraz C."/>
            <person name="Rombauts S."/>
            <person name="Rouze P."/>
            <person name="Worden A.Z."/>
            <person name="Robbens S."/>
            <person name="Partensky F."/>
            <person name="Degroeve S."/>
            <person name="Echeynie S."/>
            <person name="Cooke R."/>
            <person name="Saeys Y."/>
            <person name="Wuyts J."/>
            <person name="Jabbari K."/>
            <person name="Bowler C."/>
            <person name="Panaud O."/>
            <person name="Piegu B."/>
            <person name="Ball S.G."/>
            <person name="Ral J.-P."/>
            <person name="Bouget F.-Y."/>
            <person name="Piganeau G."/>
            <person name="De Baets B."/>
            <person name="Picard A."/>
            <person name="Delseny M."/>
            <person name="Demaille J."/>
            <person name="Van de Peer Y."/>
            <person name="Moreau H."/>
        </authorList>
    </citation>
    <scope>NUCLEOTIDE SEQUENCE [LARGE SCALE GENOMIC DNA]</scope>
    <source>
        <strain evidence="5">OTTH 0595 / CCAP 157/2 / RCC745</strain>
    </source>
</reference>
<dbReference type="PANTHER" id="PTHR32083">
    <property type="entry name" value="CILIA AND FLAGELLA-ASSOCIATED PROTEIN 58-RELATED"/>
    <property type="match status" value="1"/>
</dbReference>
<feature type="compositionally biased region" description="Low complexity" evidence="3">
    <location>
        <begin position="1"/>
        <end position="20"/>
    </location>
</feature>
<dbReference type="KEGG" id="ota:OT_ostta15g01070"/>
<dbReference type="GO" id="GO:0005856">
    <property type="term" value="C:cytoskeleton"/>
    <property type="evidence" value="ECO:0007669"/>
    <property type="project" value="TreeGrafter"/>
</dbReference>
<dbReference type="AlphaFoldDB" id="A0A096PAH1"/>
<organism evidence="4 5">
    <name type="scientific">Ostreococcus tauri</name>
    <name type="common">Marine green alga</name>
    <dbReference type="NCBI Taxonomy" id="70448"/>
    <lineage>
        <taxon>Eukaryota</taxon>
        <taxon>Viridiplantae</taxon>
        <taxon>Chlorophyta</taxon>
        <taxon>Mamiellophyceae</taxon>
        <taxon>Mamiellales</taxon>
        <taxon>Bathycoccaceae</taxon>
        <taxon>Ostreococcus</taxon>
    </lineage>
</organism>
<dbReference type="PANTHER" id="PTHR32083:SF0">
    <property type="entry name" value="CILIA AND FLAGELLA-ASSOCIATED PROTEIN 58"/>
    <property type="match status" value="1"/>
</dbReference>
<accession>A0A096PAH1</accession>
<evidence type="ECO:0000313" key="4">
    <source>
        <dbReference type="EMBL" id="CEG01730.1"/>
    </source>
</evidence>
<keyword evidence="5" id="KW-1185">Reference proteome</keyword>
<evidence type="ECO:0000313" key="5">
    <source>
        <dbReference type="Proteomes" id="UP000009170"/>
    </source>
</evidence>
<dbReference type="InParanoid" id="A0A096PAH1"/>
<evidence type="ECO:0000256" key="3">
    <source>
        <dbReference type="SAM" id="MobiDB-lite"/>
    </source>
</evidence>
<evidence type="ECO:0000256" key="2">
    <source>
        <dbReference type="SAM" id="Coils"/>
    </source>
</evidence>
<gene>
    <name evidence="4" type="ORF">OT_ostta15g01070</name>
</gene>
<dbReference type="Proteomes" id="UP000009170">
    <property type="component" value="Unassembled WGS sequence"/>
</dbReference>
<proteinExistence type="predicted"/>
<dbReference type="STRING" id="70448.A0A096PAH1"/>
<sequence length="804" mass="90750">MDAVASARARARDATAASARRAGRLERRAKALASRVRALDRGASVEDVRVATRRAEAERAEAGADAARASDAVRALTRERDAVREALKRAEVMEAERLAPVEVSMRDECEMLAEEIEDGGRRAEALSATRDERTRRVGEIERACETARESIMRERDLNLERRSERERARGEKDALSDALLRAEDAASTIETRFETTRRAEKDAEESARVLECEINEVLARNAVLDERVAASSRGLSDLESLAERESLARDAIAAEGVRLEIDRRALEKSLTRANQILLRESRSNAQVVHRLRETNALEACARQTIEDVRESKLSLERELATATNDTERVVREQNALKVEVHEKREECKTEITRTDALSHTVSVTLRGEVADLEDEIECLRREAAARDGVRKHVADRVARANKRHQGVRQNISRLESLLRVRENEIGDAQSSIEDARERQCRFEQLQELMRTQRDAFASVVKKSNAVARATRERTAVLEVKRSDLERETRARGEDLSRARAETDAKKRERDLYQGQCDAVTHVISRARAECEVSETEIRKLQDELRGGKVDLELIIEQSRALVKSRQIVAMELLDRNAELCQLCDRVATSEDVTRQCEEELALRVHECELLRRNVHDVDRSVAVARRRVATIPGRREEISFKRATLYEMQISAEHLSARLEDPNEHARWRLIHGPKGAEGDAIDVDDVNDKLSALGARIEVAERELDGRNLRCRDIDREVDRVRRIVTENADDALNTASSLNRAKFKLSALERSVLALSSELAMYRALTTALANAKSRNIAEVDALRLSLEEAVDRTRAEISLTS</sequence>
<feature type="coiled-coil region" evidence="2">
    <location>
        <begin position="66"/>
        <end position="96"/>
    </location>
</feature>
<feature type="coiled-coil region" evidence="2">
    <location>
        <begin position="165"/>
        <end position="220"/>
    </location>
</feature>
<dbReference type="EMBL" id="CAID01000015">
    <property type="protein sequence ID" value="CEG01730.1"/>
    <property type="molecule type" value="Genomic_DNA"/>
</dbReference>